<keyword evidence="2" id="KW-1185">Reference proteome</keyword>
<protein>
    <submittedName>
        <fullName evidence="1">Uncharacterized protein</fullName>
    </submittedName>
</protein>
<name>A0A4E0QNW0_9GAMM</name>
<organism evidence="1 2">
    <name type="scientific">Candidatus Thiomargarita nelsonii</name>
    <dbReference type="NCBI Taxonomy" id="1003181"/>
    <lineage>
        <taxon>Bacteria</taxon>
        <taxon>Pseudomonadati</taxon>
        <taxon>Pseudomonadota</taxon>
        <taxon>Gammaproteobacteria</taxon>
        <taxon>Thiotrichales</taxon>
        <taxon>Thiotrichaceae</taxon>
        <taxon>Thiomargarita</taxon>
    </lineage>
</organism>
<dbReference type="EMBL" id="JSZA02000097">
    <property type="protein sequence ID" value="TGO02637.1"/>
    <property type="molecule type" value="Genomic_DNA"/>
</dbReference>
<evidence type="ECO:0000313" key="1">
    <source>
        <dbReference type="EMBL" id="TGO02637.1"/>
    </source>
</evidence>
<gene>
    <name evidence="1" type="ORF">PN36_21460</name>
</gene>
<evidence type="ECO:0000313" key="2">
    <source>
        <dbReference type="Proteomes" id="UP000030428"/>
    </source>
</evidence>
<dbReference type="Proteomes" id="UP000030428">
    <property type="component" value="Unassembled WGS sequence"/>
</dbReference>
<sequence length="110" mass="12869">MKFSTREIYFLIEAVEYRIQSYEKRLKSDMLTDDEYSDIVNDKGVLEILLETLKEKYPNQTASAKCGMIVRLQDTTEYLLSTVVNRKYLSSALEDLKKPEIYISINLTEL</sequence>
<dbReference type="AlphaFoldDB" id="A0A4E0QNW0"/>
<accession>A0A4E0QNW0</accession>
<proteinExistence type="predicted"/>
<reference evidence="1 2" key="1">
    <citation type="journal article" date="2016" name="Front. Microbiol.">
        <title>Single-Cell (Meta-)Genomics of a Dimorphic Candidatus Thiomargarita nelsonii Reveals Genomic Plasticity.</title>
        <authorList>
            <person name="Flood B.E."/>
            <person name="Fliss P."/>
            <person name="Jones D.S."/>
            <person name="Dick G.J."/>
            <person name="Jain S."/>
            <person name="Kaster A.K."/>
            <person name="Winkel M."/>
            <person name="Mussmann M."/>
            <person name="Bailey J."/>
        </authorList>
    </citation>
    <scope>NUCLEOTIDE SEQUENCE [LARGE SCALE GENOMIC DNA]</scope>
    <source>
        <strain evidence="1">Hydrate Ridge</strain>
    </source>
</reference>
<comment type="caution">
    <text evidence="1">The sequence shown here is derived from an EMBL/GenBank/DDBJ whole genome shotgun (WGS) entry which is preliminary data.</text>
</comment>